<dbReference type="Proteomes" id="UP000001574">
    <property type="component" value="Chromosome"/>
</dbReference>
<protein>
    <recommendedName>
        <fullName evidence="3">DNA-binding protein</fullName>
    </recommendedName>
</protein>
<name>A0A0H2ZTU0_MYCA1</name>
<evidence type="ECO:0008006" key="3">
    <source>
        <dbReference type="Google" id="ProtNLM"/>
    </source>
</evidence>
<dbReference type="EMBL" id="CP000479">
    <property type="protein sequence ID" value="ABK65769.1"/>
    <property type="molecule type" value="Genomic_DNA"/>
</dbReference>
<organism evidence="1 2">
    <name type="scientific">Mycobacterium avium (strain 104)</name>
    <dbReference type="NCBI Taxonomy" id="243243"/>
    <lineage>
        <taxon>Bacteria</taxon>
        <taxon>Bacillati</taxon>
        <taxon>Actinomycetota</taxon>
        <taxon>Actinomycetes</taxon>
        <taxon>Mycobacteriales</taxon>
        <taxon>Mycobacteriaceae</taxon>
        <taxon>Mycobacterium</taxon>
        <taxon>Mycobacterium avium complex (MAC)</taxon>
    </lineage>
</organism>
<dbReference type="HOGENOM" id="CLU_2735734_0_0_11"/>
<gene>
    <name evidence="1" type="ordered locus">MAV_1485</name>
</gene>
<proteinExistence type="predicted"/>
<reference evidence="1 2" key="1">
    <citation type="submission" date="2006-10" db="EMBL/GenBank/DDBJ databases">
        <authorList>
            <person name="Fleischmann R.D."/>
            <person name="Dodson R.J."/>
            <person name="Haft D.H."/>
            <person name="Merkel J.S."/>
            <person name="Nelson W.C."/>
            <person name="Fraser C.M."/>
        </authorList>
    </citation>
    <scope>NUCLEOTIDE SEQUENCE [LARGE SCALE GENOMIC DNA]</scope>
    <source>
        <strain evidence="1 2">104</strain>
    </source>
</reference>
<sequence length="74" mass="8115">MSTRNNTPTPEYESLRSAAARTGYSVFTFREKIASGELPAYRISDKPGSVMRVKIADVNALLRPVMPAEIAASR</sequence>
<evidence type="ECO:0000313" key="2">
    <source>
        <dbReference type="Proteomes" id="UP000001574"/>
    </source>
</evidence>
<evidence type="ECO:0000313" key="1">
    <source>
        <dbReference type="EMBL" id="ABK65769.1"/>
    </source>
</evidence>
<dbReference type="AlphaFoldDB" id="A0A0H2ZTU0"/>
<dbReference type="KEGG" id="mav:MAV_1485"/>
<accession>A0A0H2ZTU0</accession>
<dbReference type="RefSeq" id="WP_011724176.1">
    <property type="nucleotide sequence ID" value="NC_008595.1"/>
</dbReference>